<accession>A0A2K1IR33</accession>
<dbReference type="Gramene" id="Pp3c21_7970V3.2">
    <property type="protein sequence ID" value="PAC:32915888.CDS.1"/>
    <property type="gene ID" value="Pp3c21_7970"/>
</dbReference>
<dbReference type="Gramene" id="Pp3c21_7970V3.1">
    <property type="protein sequence ID" value="PAC:32915887.CDS.1"/>
    <property type="gene ID" value="Pp3c21_7970"/>
</dbReference>
<gene>
    <name evidence="1" type="ORF">PHYPA_025863</name>
</gene>
<dbReference type="Proteomes" id="UP000006727">
    <property type="component" value="Chromosome 21"/>
</dbReference>
<dbReference type="InParanoid" id="A0A2K1IR33"/>
<sequence>MFVSKVVLSGNSFICRRKSSESESLTSELMMYRLPPPSACQVVNISHVL</sequence>
<keyword evidence="3" id="KW-1185">Reference proteome</keyword>
<dbReference type="EMBL" id="ABEU02000021">
    <property type="protein sequence ID" value="PNR31740.1"/>
    <property type="molecule type" value="Genomic_DNA"/>
</dbReference>
<reference evidence="1 3" key="2">
    <citation type="journal article" date="2018" name="Plant J.">
        <title>The Physcomitrella patens chromosome-scale assembly reveals moss genome structure and evolution.</title>
        <authorList>
            <person name="Lang D."/>
            <person name="Ullrich K.K."/>
            <person name="Murat F."/>
            <person name="Fuchs J."/>
            <person name="Jenkins J."/>
            <person name="Haas F.B."/>
            <person name="Piednoel M."/>
            <person name="Gundlach H."/>
            <person name="Van Bel M."/>
            <person name="Meyberg R."/>
            <person name="Vives C."/>
            <person name="Morata J."/>
            <person name="Symeonidi A."/>
            <person name="Hiss M."/>
            <person name="Muchero W."/>
            <person name="Kamisugi Y."/>
            <person name="Saleh O."/>
            <person name="Blanc G."/>
            <person name="Decker E.L."/>
            <person name="van Gessel N."/>
            <person name="Grimwood J."/>
            <person name="Hayes R.D."/>
            <person name="Graham S.W."/>
            <person name="Gunter L.E."/>
            <person name="McDaniel S.F."/>
            <person name="Hoernstein S.N.W."/>
            <person name="Larsson A."/>
            <person name="Li F.W."/>
            <person name="Perroud P.F."/>
            <person name="Phillips J."/>
            <person name="Ranjan P."/>
            <person name="Rokshar D.S."/>
            <person name="Rothfels C.J."/>
            <person name="Schneider L."/>
            <person name="Shu S."/>
            <person name="Stevenson D.W."/>
            <person name="Thummler F."/>
            <person name="Tillich M."/>
            <person name="Villarreal Aguilar J.C."/>
            <person name="Widiez T."/>
            <person name="Wong G.K."/>
            <person name="Wymore A."/>
            <person name="Zhang Y."/>
            <person name="Zimmer A.D."/>
            <person name="Quatrano R.S."/>
            <person name="Mayer K.F.X."/>
            <person name="Goodstein D."/>
            <person name="Casacuberta J.M."/>
            <person name="Vandepoele K."/>
            <person name="Reski R."/>
            <person name="Cuming A.C."/>
            <person name="Tuskan G.A."/>
            <person name="Maumus F."/>
            <person name="Salse J."/>
            <person name="Schmutz J."/>
            <person name="Rensing S.A."/>
        </authorList>
    </citation>
    <scope>NUCLEOTIDE SEQUENCE [LARGE SCALE GENOMIC DNA]</scope>
    <source>
        <strain evidence="2 3">cv. Gransden 2004</strain>
    </source>
</reference>
<protein>
    <submittedName>
        <fullName evidence="1 2">Uncharacterized protein</fullName>
    </submittedName>
</protein>
<organism evidence="1">
    <name type="scientific">Physcomitrium patens</name>
    <name type="common">Spreading-leaved earth moss</name>
    <name type="synonym">Physcomitrella patens</name>
    <dbReference type="NCBI Taxonomy" id="3218"/>
    <lineage>
        <taxon>Eukaryota</taxon>
        <taxon>Viridiplantae</taxon>
        <taxon>Streptophyta</taxon>
        <taxon>Embryophyta</taxon>
        <taxon>Bryophyta</taxon>
        <taxon>Bryophytina</taxon>
        <taxon>Bryopsida</taxon>
        <taxon>Funariidae</taxon>
        <taxon>Funariales</taxon>
        <taxon>Funariaceae</taxon>
        <taxon>Physcomitrium</taxon>
    </lineage>
</organism>
<dbReference type="EnsemblPlants" id="Pp3c21_7970V3.1">
    <property type="protein sequence ID" value="PAC:32915887.CDS.1"/>
    <property type="gene ID" value="Pp3c21_7970"/>
</dbReference>
<evidence type="ECO:0000313" key="3">
    <source>
        <dbReference type="Proteomes" id="UP000006727"/>
    </source>
</evidence>
<dbReference type="AlphaFoldDB" id="A0A2K1IR33"/>
<evidence type="ECO:0000313" key="2">
    <source>
        <dbReference type="EnsemblPlants" id="PAC:32915887.CDS.1"/>
    </source>
</evidence>
<evidence type="ECO:0000313" key="1">
    <source>
        <dbReference type="EMBL" id="PNR31740.1"/>
    </source>
</evidence>
<dbReference type="EnsemblPlants" id="Pp3c21_7970V3.2">
    <property type="protein sequence ID" value="PAC:32915888.CDS.1"/>
    <property type="gene ID" value="Pp3c21_7970"/>
</dbReference>
<proteinExistence type="predicted"/>
<reference evidence="2" key="3">
    <citation type="submission" date="2020-12" db="UniProtKB">
        <authorList>
            <consortium name="EnsemblPlants"/>
        </authorList>
    </citation>
    <scope>IDENTIFICATION</scope>
</reference>
<name>A0A2K1IR33_PHYPA</name>
<reference evidence="1 3" key="1">
    <citation type="journal article" date="2008" name="Science">
        <title>The Physcomitrella genome reveals evolutionary insights into the conquest of land by plants.</title>
        <authorList>
            <person name="Rensing S."/>
            <person name="Lang D."/>
            <person name="Zimmer A."/>
            <person name="Terry A."/>
            <person name="Salamov A."/>
            <person name="Shapiro H."/>
            <person name="Nishiyama T."/>
            <person name="Perroud P.-F."/>
            <person name="Lindquist E."/>
            <person name="Kamisugi Y."/>
            <person name="Tanahashi T."/>
            <person name="Sakakibara K."/>
            <person name="Fujita T."/>
            <person name="Oishi K."/>
            <person name="Shin-I T."/>
            <person name="Kuroki Y."/>
            <person name="Toyoda A."/>
            <person name="Suzuki Y."/>
            <person name="Hashimoto A."/>
            <person name="Yamaguchi K."/>
            <person name="Sugano A."/>
            <person name="Kohara Y."/>
            <person name="Fujiyama A."/>
            <person name="Anterola A."/>
            <person name="Aoki S."/>
            <person name="Ashton N."/>
            <person name="Barbazuk W.B."/>
            <person name="Barker E."/>
            <person name="Bennetzen J."/>
            <person name="Bezanilla M."/>
            <person name="Blankenship R."/>
            <person name="Cho S.H."/>
            <person name="Dutcher S."/>
            <person name="Estelle M."/>
            <person name="Fawcett J.A."/>
            <person name="Gundlach H."/>
            <person name="Hanada K."/>
            <person name="Heyl A."/>
            <person name="Hicks K.A."/>
            <person name="Hugh J."/>
            <person name="Lohr M."/>
            <person name="Mayer K."/>
            <person name="Melkozernov A."/>
            <person name="Murata T."/>
            <person name="Nelson D."/>
            <person name="Pils B."/>
            <person name="Prigge M."/>
            <person name="Reiss B."/>
            <person name="Renner T."/>
            <person name="Rombauts S."/>
            <person name="Rushton P."/>
            <person name="Sanderfoot A."/>
            <person name="Schween G."/>
            <person name="Shiu S.-H."/>
            <person name="Stueber K."/>
            <person name="Theodoulou F.L."/>
            <person name="Tu H."/>
            <person name="Van de Peer Y."/>
            <person name="Verrier P.J."/>
            <person name="Waters E."/>
            <person name="Wood A."/>
            <person name="Yang L."/>
            <person name="Cove D."/>
            <person name="Cuming A."/>
            <person name="Hasebe M."/>
            <person name="Lucas S."/>
            <person name="Mishler D.B."/>
            <person name="Reski R."/>
            <person name="Grigoriev I."/>
            <person name="Quatrano R.S."/>
            <person name="Boore J.L."/>
        </authorList>
    </citation>
    <scope>NUCLEOTIDE SEQUENCE [LARGE SCALE GENOMIC DNA]</scope>
    <source>
        <strain evidence="2 3">cv. Gransden 2004</strain>
    </source>
</reference>